<keyword evidence="3" id="KW-1185">Reference proteome</keyword>
<dbReference type="AlphaFoldDB" id="L9L791"/>
<dbReference type="eggNOG" id="ENOG502QRUF">
    <property type="taxonomic scope" value="Eukaryota"/>
</dbReference>
<dbReference type="Proteomes" id="UP000011518">
    <property type="component" value="Unassembled WGS sequence"/>
</dbReference>
<sequence>MEDHRQLFPPCTLAPGPEGLNCRPCTPSPGNRENPPFTCFTKPTKRLKVSLSLNSRRWVFVRKGLDDFRTGCPPCEGLITRGPEEVCLPRRRAPERGQKQLALGAALCSKLSPAQRARKAFVEDVEAQLAPHPLALYPNLEEAMPVQLLLQVLEVLDPARKLEDAWAYCQDARKGAQEPTKLLQKRPTQAHLGLPKKTVSHSRQWCYKEKSNKMDLLRGNGPPLHEDGSADIGEDFILQQFDVDYHSKPSCDVLPATRLNQVPPEMRHSVGLNDLQGPTFFQKLDHERKVQKPQNPDKPKYVKMRYGAWYLSTKLWKKQRADEPLVDPKVSHNARDEDFKKELQKQEELLADLHGTAAFKDFILSRGYRMPKGDLSERVYVQGMHFANSSCY</sequence>
<dbReference type="InParanoid" id="L9L791"/>
<dbReference type="InterPro" id="IPR032743">
    <property type="entry name" value="FAM47"/>
</dbReference>
<dbReference type="EMBL" id="KB320495">
    <property type="protein sequence ID" value="ELW70494.1"/>
    <property type="molecule type" value="Genomic_DNA"/>
</dbReference>
<comment type="similarity">
    <text evidence="1">Belongs to the FAM47 family.</text>
</comment>
<evidence type="ECO:0000313" key="2">
    <source>
        <dbReference type="EMBL" id="ELW70494.1"/>
    </source>
</evidence>
<protein>
    <submittedName>
        <fullName evidence="2">Protein FAM47E</fullName>
    </submittedName>
</protein>
<reference evidence="3" key="2">
    <citation type="journal article" date="2013" name="Nat. Commun.">
        <title>Genome of the Chinese tree shrew.</title>
        <authorList>
            <person name="Fan Y."/>
            <person name="Huang Z.Y."/>
            <person name="Cao C.C."/>
            <person name="Chen C.S."/>
            <person name="Chen Y.X."/>
            <person name="Fan D.D."/>
            <person name="He J."/>
            <person name="Hou H.L."/>
            <person name="Hu L."/>
            <person name="Hu X.T."/>
            <person name="Jiang X.T."/>
            <person name="Lai R."/>
            <person name="Lang Y.S."/>
            <person name="Liang B."/>
            <person name="Liao S.G."/>
            <person name="Mu D."/>
            <person name="Ma Y.Y."/>
            <person name="Niu Y.Y."/>
            <person name="Sun X.Q."/>
            <person name="Xia J.Q."/>
            <person name="Xiao J."/>
            <person name="Xiong Z.Q."/>
            <person name="Xu L."/>
            <person name="Yang L."/>
            <person name="Zhang Y."/>
            <person name="Zhao W."/>
            <person name="Zhao X.D."/>
            <person name="Zheng Y.T."/>
            <person name="Zhou J.M."/>
            <person name="Zhu Y.B."/>
            <person name="Zhang G.J."/>
            <person name="Wang J."/>
            <person name="Yao Y.G."/>
        </authorList>
    </citation>
    <scope>NUCLEOTIDE SEQUENCE [LARGE SCALE GENOMIC DNA]</scope>
</reference>
<organism evidence="2 3">
    <name type="scientific">Tupaia chinensis</name>
    <name type="common">Chinese tree shrew</name>
    <name type="synonym">Tupaia belangeri chinensis</name>
    <dbReference type="NCBI Taxonomy" id="246437"/>
    <lineage>
        <taxon>Eukaryota</taxon>
        <taxon>Metazoa</taxon>
        <taxon>Chordata</taxon>
        <taxon>Craniata</taxon>
        <taxon>Vertebrata</taxon>
        <taxon>Euteleostomi</taxon>
        <taxon>Mammalia</taxon>
        <taxon>Eutheria</taxon>
        <taxon>Euarchontoglires</taxon>
        <taxon>Scandentia</taxon>
        <taxon>Tupaiidae</taxon>
        <taxon>Tupaia</taxon>
    </lineage>
</organism>
<dbReference type="GO" id="GO:0000785">
    <property type="term" value="C:chromatin"/>
    <property type="evidence" value="ECO:0007669"/>
    <property type="project" value="TreeGrafter"/>
</dbReference>
<proteinExistence type="inferred from homology"/>
<dbReference type="GO" id="GO:0045815">
    <property type="term" value="P:transcription initiation-coupled chromatin remodeling"/>
    <property type="evidence" value="ECO:0007669"/>
    <property type="project" value="TreeGrafter"/>
</dbReference>
<gene>
    <name evidence="2" type="ORF">TREES_T100019267</name>
</gene>
<dbReference type="PANTHER" id="PTHR46449:SF3">
    <property type="entry name" value="PROTEIN FAM47E"/>
    <property type="match status" value="1"/>
</dbReference>
<dbReference type="Pfam" id="PF14642">
    <property type="entry name" value="FAM47"/>
    <property type="match status" value="1"/>
</dbReference>
<evidence type="ECO:0000256" key="1">
    <source>
        <dbReference type="ARBA" id="ARBA00005277"/>
    </source>
</evidence>
<evidence type="ECO:0000313" key="3">
    <source>
        <dbReference type="Proteomes" id="UP000011518"/>
    </source>
</evidence>
<accession>L9L791</accession>
<name>L9L791_TUPCH</name>
<dbReference type="PANTHER" id="PTHR46449">
    <property type="entry name" value="ZGC:158260"/>
    <property type="match status" value="1"/>
</dbReference>
<dbReference type="FunCoup" id="L9L791">
    <property type="interactions" value="745"/>
</dbReference>
<reference evidence="3" key="1">
    <citation type="submission" date="2012-07" db="EMBL/GenBank/DDBJ databases">
        <title>Genome of the Chinese tree shrew, a rising model animal genetically related to primates.</title>
        <authorList>
            <person name="Zhang G."/>
            <person name="Fan Y."/>
            <person name="Yao Y."/>
            <person name="Huang Z."/>
        </authorList>
    </citation>
    <scope>NUCLEOTIDE SEQUENCE [LARGE SCALE GENOMIC DNA]</scope>
</reference>